<name>A0ABR2ZCY3_9AGAR</name>
<dbReference type="SMART" id="SM00382">
    <property type="entry name" value="AAA"/>
    <property type="match status" value="1"/>
</dbReference>
<keyword evidence="1" id="KW-0547">Nucleotide-binding</keyword>
<evidence type="ECO:0000259" key="3">
    <source>
        <dbReference type="PROSITE" id="PS50893"/>
    </source>
</evidence>
<keyword evidence="2" id="KW-0067">ATP-binding</keyword>
<dbReference type="InterPro" id="IPR003439">
    <property type="entry name" value="ABC_transporter-like_ATP-bd"/>
</dbReference>
<dbReference type="InterPro" id="IPR027417">
    <property type="entry name" value="P-loop_NTPase"/>
</dbReference>
<organism evidence="4 5">
    <name type="scientific">Marasmius tenuissimus</name>
    <dbReference type="NCBI Taxonomy" id="585030"/>
    <lineage>
        <taxon>Eukaryota</taxon>
        <taxon>Fungi</taxon>
        <taxon>Dikarya</taxon>
        <taxon>Basidiomycota</taxon>
        <taxon>Agaricomycotina</taxon>
        <taxon>Agaricomycetes</taxon>
        <taxon>Agaricomycetidae</taxon>
        <taxon>Agaricales</taxon>
        <taxon>Marasmiineae</taxon>
        <taxon>Marasmiaceae</taxon>
        <taxon>Marasmius</taxon>
    </lineage>
</organism>
<evidence type="ECO:0000256" key="1">
    <source>
        <dbReference type="ARBA" id="ARBA00022741"/>
    </source>
</evidence>
<sequence>MEEKLANDTLVVSHQDAELDVDSKLEEHHLGIWRMFIEKDAKSHSTKTRMRTLRSRDQNATWSVLRRFFRDIIHIAAGPVAFSVLGHVVSGILPVMDGVLASRILRVFENAITDRYLDTRTLIMAVVFRSIMQKVTTSVVGWCHVGSEALNARVGNYFHGIMFAGKLRMDLPTTLQDKKDYTIQHGGGDDAVRSTLEIVTELFHIVGHVGFLSLGIRGPGSTTNINSPRLGLGMTFSVLCLVRPLSEVIPILLPDYTRRVYGLFLGLGARSWIMSTPRVVETTNEDFHRSASWSGLVEKEYKMDIISGNLVEHVINQQAKSARALEGTARDSPEIMFMEQSPSSGAGWAKNLRLIIRSLTQDCINHLPMAYYTIRVMRNPSEISLATIATLQTSMWSIHGLCYSVLRSYLELQRAAMELRGVYDLEVVNNIVKDEGWLSFPGEESSEEGVAVELRNVTFRYPGSQNITSALDDVSFGIGAGDLTVVVGANGSGKSTLINVLSRLYDTTSGQVLLNGVDIKDYKLNDIRKSIAILTQDHQLFPGLSLKENIGLGDIECLEDEAEGQILEAVMKGGADNVIGKLEKGMDTVLDSRVVRYSQLLDEEDETNPLAIKFKQLQKTSNVSGGERQRLVASRAFMRIQSKKIKFVAVDEPTSALDPEGELALFTRLRETRKGKTMIFITHRFGPLTKHADNIICMKDGKIVEFGNHAALMEMNGEYCKMYNIQANPFQP</sequence>
<proteinExistence type="predicted"/>
<evidence type="ECO:0000256" key="2">
    <source>
        <dbReference type="ARBA" id="ARBA00022840"/>
    </source>
</evidence>
<dbReference type="PANTHER" id="PTHR43394">
    <property type="entry name" value="ATP-DEPENDENT PERMEASE MDL1, MITOCHONDRIAL"/>
    <property type="match status" value="1"/>
</dbReference>
<dbReference type="PROSITE" id="PS50893">
    <property type="entry name" value="ABC_TRANSPORTER_2"/>
    <property type="match status" value="1"/>
</dbReference>
<comment type="caution">
    <text evidence="4">The sequence shown here is derived from an EMBL/GenBank/DDBJ whole genome shotgun (WGS) entry which is preliminary data.</text>
</comment>
<dbReference type="Pfam" id="PF00005">
    <property type="entry name" value="ABC_tran"/>
    <property type="match status" value="1"/>
</dbReference>
<feature type="domain" description="ABC transporter" evidence="3">
    <location>
        <begin position="452"/>
        <end position="725"/>
    </location>
</feature>
<gene>
    <name evidence="4" type="ORF">AAF712_014159</name>
</gene>
<evidence type="ECO:0000313" key="4">
    <source>
        <dbReference type="EMBL" id="KAL0059135.1"/>
    </source>
</evidence>
<dbReference type="InterPro" id="IPR039421">
    <property type="entry name" value="Type_1_exporter"/>
</dbReference>
<dbReference type="Gene3D" id="3.40.50.300">
    <property type="entry name" value="P-loop containing nucleotide triphosphate hydrolases"/>
    <property type="match status" value="1"/>
</dbReference>
<dbReference type="SUPFAM" id="SSF52540">
    <property type="entry name" value="P-loop containing nucleoside triphosphate hydrolases"/>
    <property type="match status" value="1"/>
</dbReference>
<dbReference type="Proteomes" id="UP001437256">
    <property type="component" value="Unassembled WGS sequence"/>
</dbReference>
<keyword evidence="5" id="KW-1185">Reference proteome</keyword>
<evidence type="ECO:0000313" key="5">
    <source>
        <dbReference type="Proteomes" id="UP001437256"/>
    </source>
</evidence>
<reference evidence="4 5" key="1">
    <citation type="submission" date="2024-05" db="EMBL/GenBank/DDBJ databases">
        <title>A draft genome resource for the thread blight pathogen Marasmius tenuissimus strain MS-2.</title>
        <authorList>
            <person name="Yulfo-Soto G.E."/>
            <person name="Baruah I.K."/>
            <person name="Amoako-Attah I."/>
            <person name="Bukari Y."/>
            <person name="Meinhardt L.W."/>
            <person name="Bailey B.A."/>
            <person name="Cohen S.P."/>
        </authorList>
    </citation>
    <scope>NUCLEOTIDE SEQUENCE [LARGE SCALE GENOMIC DNA]</scope>
    <source>
        <strain evidence="4 5">MS-2</strain>
    </source>
</reference>
<dbReference type="InterPro" id="IPR003593">
    <property type="entry name" value="AAA+_ATPase"/>
</dbReference>
<protein>
    <recommendedName>
        <fullName evidence="3">ABC transporter domain-containing protein</fullName>
    </recommendedName>
</protein>
<dbReference type="EMBL" id="JBBXMP010000247">
    <property type="protein sequence ID" value="KAL0059135.1"/>
    <property type="molecule type" value="Genomic_DNA"/>
</dbReference>
<dbReference type="PANTHER" id="PTHR43394:SF1">
    <property type="entry name" value="ATP-BINDING CASSETTE SUB-FAMILY B MEMBER 10, MITOCHONDRIAL"/>
    <property type="match status" value="1"/>
</dbReference>
<accession>A0ABR2ZCY3</accession>